<comment type="similarity">
    <text evidence="1">Belongs to the SCO1/2 family.</text>
</comment>
<dbReference type="Proteomes" id="UP000830552">
    <property type="component" value="Chromosome"/>
</dbReference>
<name>A0ABY4K6L4_9FLAO</name>
<sequence length="215" mass="25113">MLQNVFLRSSLIVFLLLFSCRQKKQDVPYYNTPDFEPQFLSKEEASDKINHTIQHFSFVDQDNRVITDKITDHKIHIASFIFTSCGSICPNMIRNLKLVDRKYKNDPDVILLSFSVTPWIDTSEKLKDFKTKHKITNANWHFLTGNKNEIYSLARKSYFAEEALGFTRDSAEFLHTEHIILVDGQRKIRGIYNGTLQSDMQQLITDIDLIKKNTF</sequence>
<reference evidence="2" key="1">
    <citation type="submission" date="2022-04" db="EMBL/GenBank/DDBJ databases">
        <title>Evolutionary, genomic, and biogeographic characterization of Chryseobacterium nepalense represented by a plastic-degrading bacterium AC3.</title>
        <authorList>
            <person name="Yin Z."/>
            <person name="Liu X."/>
            <person name="Wang D."/>
            <person name="Xie Z."/>
        </authorList>
    </citation>
    <scope>NUCLEOTIDE SEQUENCE</scope>
    <source>
        <strain evidence="2">AC3</strain>
    </source>
</reference>
<evidence type="ECO:0000313" key="2">
    <source>
        <dbReference type="EMBL" id="UPQ76001.1"/>
    </source>
</evidence>
<evidence type="ECO:0000256" key="1">
    <source>
        <dbReference type="ARBA" id="ARBA00010996"/>
    </source>
</evidence>
<protein>
    <submittedName>
        <fullName evidence="2">SCO family protein</fullName>
    </submittedName>
</protein>
<dbReference type="Gene3D" id="3.40.30.10">
    <property type="entry name" value="Glutaredoxin"/>
    <property type="match status" value="1"/>
</dbReference>
<dbReference type="PANTHER" id="PTHR12151:SF25">
    <property type="entry name" value="LINALOOL DEHYDRATASE_ISOMERASE DOMAIN-CONTAINING PROTEIN"/>
    <property type="match status" value="1"/>
</dbReference>
<accession>A0ABY4K6L4</accession>
<dbReference type="SUPFAM" id="SSF52833">
    <property type="entry name" value="Thioredoxin-like"/>
    <property type="match status" value="1"/>
</dbReference>
<dbReference type="InterPro" id="IPR036249">
    <property type="entry name" value="Thioredoxin-like_sf"/>
</dbReference>
<dbReference type="InterPro" id="IPR003782">
    <property type="entry name" value="SCO1/SenC"/>
</dbReference>
<dbReference type="RefSeq" id="WP_248392548.1">
    <property type="nucleotide sequence ID" value="NZ_CP096203.1"/>
</dbReference>
<keyword evidence="3" id="KW-1185">Reference proteome</keyword>
<dbReference type="Pfam" id="PF02630">
    <property type="entry name" value="SCO1-SenC"/>
    <property type="match status" value="1"/>
</dbReference>
<organism evidence="2 3">
    <name type="scientific">Chryseobacterium nepalense</name>
    <dbReference type="NCBI Taxonomy" id="1854498"/>
    <lineage>
        <taxon>Bacteria</taxon>
        <taxon>Pseudomonadati</taxon>
        <taxon>Bacteroidota</taxon>
        <taxon>Flavobacteriia</taxon>
        <taxon>Flavobacteriales</taxon>
        <taxon>Weeksellaceae</taxon>
        <taxon>Chryseobacterium group</taxon>
        <taxon>Chryseobacterium</taxon>
    </lineage>
</organism>
<dbReference type="PANTHER" id="PTHR12151">
    <property type="entry name" value="ELECTRON TRANSPORT PROTIN SCO1/SENC FAMILY MEMBER"/>
    <property type="match status" value="1"/>
</dbReference>
<dbReference type="EMBL" id="CP096203">
    <property type="protein sequence ID" value="UPQ76001.1"/>
    <property type="molecule type" value="Genomic_DNA"/>
</dbReference>
<proteinExistence type="inferred from homology"/>
<dbReference type="CDD" id="cd02968">
    <property type="entry name" value="SCO"/>
    <property type="match status" value="1"/>
</dbReference>
<evidence type="ECO:0000313" key="3">
    <source>
        <dbReference type="Proteomes" id="UP000830552"/>
    </source>
</evidence>
<gene>
    <name evidence="2" type="ORF">M0D58_00310</name>
</gene>